<comment type="caution">
    <text evidence="2">The sequence shown here is derived from an EMBL/GenBank/DDBJ whole genome shotgun (WGS) entry which is preliminary data.</text>
</comment>
<keyword evidence="1" id="KW-0472">Membrane</keyword>
<gene>
    <name evidence="2" type="ORF">ElyMa_000952100</name>
</gene>
<dbReference type="Proteomes" id="UP000762676">
    <property type="component" value="Unassembled WGS sequence"/>
</dbReference>
<sequence>MVKAVVRHAVNIVQEETTLAILGMELVTRDVIQAIRVFYVDTVSFENGETKNHMLPKERDNFENSVTTVTVVVGVFIGATVVIGIIVYRNRKALWTCSKKSHPGDDVMTFSLLTSHS</sequence>
<keyword evidence="1" id="KW-1133">Transmembrane helix</keyword>
<keyword evidence="3" id="KW-1185">Reference proteome</keyword>
<evidence type="ECO:0000313" key="3">
    <source>
        <dbReference type="Proteomes" id="UP000762676"/>
    </source>
</evidence>
<protein>
    <submittedName>
        <fullName evidence="2">Uncharacterized protein</fullName>
    </submittedName>
</protein>
<evidence type="ECO:0000256" key="1">
    <source>
        <dbReference type="SAM" id="Phobius"/>
    </source>
</evidence>
<dbReference type="EMBL" id="BMAT01001928">
    <property type="protein sequence ID" value="GFR95742.1"/>
    <property type="molecule type" value="Genomic_DNA"/>
</dbReference>
<feature type="transmembrane region" description="Helical" evidence="1">
    <location>
        <begin position="66"/>
        <end position="88"/>
    </location>
</feature>
<reference evidence="2 3" key="1">
    <citation type="journal article" date="2021" name="Elife">
        <title>Chloroplast acquisition without the gene transfer in kleptoplastic sea slugs, Plakobranchus ocellatus.</title>
        <authorList>
            <person name="Maeda T."/>
            <person name="Takahashi S."/>
            <person name="Yoshida T."/>
            <person name="Shimamura S."/>
            <person name="Takaki Y."/>
            <person name="Nagai Y."/>
            <person name="Toyoda A."/>
            <person name="Suzuki Y."/>
            <person name="Arimoto A."/>
            <person name="Ishii H."/>
            <person name="Satoh N."/>
            <person name="Nishiyama T."/>
            <person name="Hasebe M."/>
            <person name="Maruyama T."/>
            <person name="Minagawa J."/>
            <person name="Obokata J."/>
            <person name="Shigenobu S."/>
        </authorList>
    </citation>
    <scope>NUCLEOTIDE SEQUENCE [LARGE SCALE GENOMIC DNA]</scope>
</reference>
<evidence type="ECO:0000313" key="2">
    <source>
        <dbReference type="EMBL" id="GFR95742.1"/>
    </source>
</evidence>
<organism evidence="2 3">
    <name type="scientific">Elysia marginata</name>
    <dbReference type="NCBI Taxonomy" id="1093978"/>
    <lineage>
        <taxon>Eukaryota</taxon>
        <taxon>Metazoa</taxon>
        <taxon>Spiralia</taxon>
        <taxon>Lophotrochozoa</taxon>
        <taxon>Mollusca</taxon>
        <taxon>Gastropoda</taxon>
        <taxon>Heterobranchia</taxon>
        <taxon>Euthyneura</taxon>
        <taxon>Panpulmonata</taxon>
        <taxon>Sacoglossa</taxon>
        <taxon>Placobranchoidea</taxon>
        <taxon>Plakobranchidae</taxon>
        <taxon>Elysia</taxon>
    </lineage>
</organism>
<proteinExistence type="predicted"/>
<keyword evidence="1" id="KW-0812">Transmembrane</keyword>
<dbReference type="AlphaFoldDB" id="A0AAV4HC45"/>
<accession>A0AAV4HC45</accession>
<name>A0AAV4HC45_9GAST</name>